<reference evidence="2" key="1">
    <citation type="submission" date="2019-12" db="UniProtKB">
        <authorList>
            <consortium name="WormBaseParasite"/>
        </authorList>
    </citation>
    <scope>IDENTIFICATION</scope>
</reference>
<keyword evidence="1" id="KW-1185">Reference proteome</keyword>
<dbReference type="WBParaSite" id="TMUE_2000008510.1">
    <property type="protein sequence ID" value="TMUE_2000008510.1"/>
    <property type="gene ID" value="WBGene00293070"/>
</dbReference>
<evidence type="ECO:0000313" key="1">
    <source>
        <dbReference type="Proteomes" id="UP000046395"/>
    </source>
</evidence>
<name>A0A5S6QMR2_TRIMR</name>
<accession>A0A5S6QMR2</accession>
<proteinExistence type="predicted"/>
<organism evidence="1 2">
    <name type="scientific">Trichuris muris</name>
    <name type="common">Mouse whipworm</name>
    <dbReference type="NCBI Taxonomy" id="70415"/>
    <lineage>
        <taxon>Eukaryota</taxon>
        <taxon>Metazoa</taxon>
        <taxon>Ecdysozoa</taxon>
        <taxon>Nematoda</taxon>
        <taxon>Enoplea</taxon>
        <taxon>Dorylaimia</taxon>
        <taxon>Trichinellida</taxon>
        <taxon>Trichuridae</taxon>
        <taxon>Trichuris</taxon>
    </lineage>
</organism>
<evidence type="ECO:0000313" key="2">
    <source>
        <dbReference type="WBParaSite" id="TMUE_2000008510.1"/>
    </source>
</evidence>
<dbReference type="AlphaFoldDB" id="A0A5S6QMR2"/>
<dbReference type="Proteomes" id="UP000046395">
    <property type="component" value="Unassembled WGS sequence"/>
</dbReference>
<sequence>MRADAVGPTARQLRVKPVAQPASSFRSACSPLPTGTKGGKRHTHFIKSQLYGQQMSQLYVSTMFHKEARVTLESLKEFLFAARNQPNVGPADGYPRCVPTLNSRKEKEEVKDVLQIVSPLVASLFWSNNQPCCHAKRQLAMLRMDV</sequence>
<protein>
    <submittedName>
        <fullName evidence="2">Uncharacterized protein</fullName>
    </submittedName>
</protein>